<proteinExistence type="predicted"/>
<name>B3R9J9_CUPTR</name>
<protein>
    <submittedName>
        <fullName evidence="1">Uncharacterized protein</fullName>
    </submittedName>
</protein>
<dbReference type="HOGENOM" id="CLU_3381451_0_0_4"/>
<organism evidence="1 2">
    <name type="scientific">Cupriavidus taiwanensis (strain DSM 17343 / BCRC 17206 / CCUG 44338 / CIP 107171 / LMG 19424 / R1)</name>
    <name type="common">Ralstonia taiwanensis (strain LMG 19424)</name>
    <dbReference type="NCBI Taxonomy" id="977880"/>
    <lineage>
        <taxon>Bacteria</taxon>
        <taxon>Pseudomonadati</taxon>
        <taxon>Pseudomonadota</taxon>
        <taxon>Betaproteobacteria</taxon>
        <taxon>Burkholderiales</taxon>
        <taxon>Burkholderiaceae</taxon>
        <taxon>Cupriavidus</taxon>
    </lineage>
</organism>
<dbReference type="Proteomes" id="UP000001692">
    <property type="component" value="Chromosome 2"/>
</dbReference>
<dbReference type="EMBL" id="CU633750">
    <property type="protein sequence ID" value="CAQ71574.1"/>
    <property type="molecule type" value="Genomic_DNA"/>
</dbReference>
<keyword evidence="2" id="KW-1185">Reference proteome</keyword>
<reference evidence="1 2" key="1">
    <citation type="journal article" date="2008" name="Genome Res.">
        <title>Genome sequence of the beta-rhizobium Cupriavidus taiwanensis and comparative genomics of rhizobia.</title>
        <authorList>
            <person name="Amadou C."/>
            <person name="Pascal G."/>
            <person name="Mangenot S."/>
            <person name="Glew M."/>
            <person name="Bontemps C."/>
            <person name="Capela D."/>
            <person name="Carrere S."/>
            <person name="Cruveiller S."/>
            <person name="Dossat C."/>
            <person name="Lajus A."/>
            <person name="Marchetti M."/>
            <person name="Poinsot V."/>
            <person name="Rouy Z."/>
            <person name="Servin B."/>
            <person name="Saad M."/>
            <person name="Schenowitz C."/>
            <person name="Barbe V."/>
            <person name="Batut J."/>
            <person name="Medigue C."/>
            <person name="Masson-Boivin C."/>
        </authorList>
    </citation>
    <scope>NUCLEOTIDE SEQUENCE [LARGE SCALE GENOMIC DNA]</scope>
    <source>
        <strain evidence="2">DSM 17343 / BCRC 17206 / CCUG 44338 / CIP 107171 / LMG 19424 / R1</strain>
    </source>
</reference>
<accession>B3R9J9</accession>
<sequence length="33" mass="4041">MADMEQAIRIMPNHRGMNQIIIQNWQRFEEPIE</sequence>
<dbReference type="AlphaFoldDB" id="B3R9J9"/>
<dbReference type="KEGG" id="cti:RALTA_B0963"/>
<gene>
    <name evidence="1" type="ordered locus">RALTA_B0963</name>
</gene>
<evidence type="ECO:0000313" key="1">
    <source>
        <dbReference type="EMBL" id="CAQ71574.1"/>
    </source>
</evidence>
<evidence type="ECO:0000313" key="2">
    <source>
        <dbReference type="Proteomes" id="UP000001692"/>
    </source>
</evidence>